<dbReference type="InterPro" id="IPR038340">
    <property type="entry name" value="MRP-L47_sf"/>
</dbReference>
<dbReference type="EMBL" id="CAADRA010007246">
    <property type="protein sequence ID" value="VFT99625.1"/>
    <property type="molecule type" value="Genomic_DNA"/>
</dbReference>
<evidence type="ECO:0000313" key="8">
    <source>
        <dbReference type="EMBL" id="VFT99625.1"/>
    </source>
</evidence>
<keyword evidence="3" id="KW-0689">Ribosomal protein</keyword>
<dbReference type="AlphaFoldDB" id="A0A485LMI7"/>
<dbReference type="InterPro" id="IPR001854">
    <property type="entry name" value="Ribosomal_uL29"/>
</dbReference>
<evidence type="ECO:0000313" key="7">
    <source>
        <dbReference type="EMBL" id="KAF0685101.1"/>
    </source>
</evidence>
<dbReference type="PANTHER" id="PTHR21183:SF18">
    <property type="entry name" value="LARGE RIBOSOMAL SUBUNIT PROTEIN UL29M"/>
    <property type="match status" value="1"/>
</dbReference>
<comment type="subcellular location">
    <subcellularLocation>
        <location evidence="1">Mitochondrion</location>
    </subcellularLocation>
</comment>
<name>A0A485LMI7_9STRA</name>
<dbReference type="InterPro" id="IPR036049">
    <property type="entry name" value="Ribosomal_uL29_sf"/>
</dbReference>
<evidence type="ECO:0000256" key="3">
    <source>
        <dbReference type="ARBA" id="ARBA00022980"/>
    </source>
</evidence>
<evidence type="ECO:0000256" key="1">
    <source>
        <dbReference type="ARBA" id="ARBA00004173"/>
    </source>
</evidence>
<dbReference type="Proteomes" id="UP000332933">
    <property type="component" value="Unassembled WGS sequence"/>
</dbReference>
<reference evidence="8 9" key="1">
    <citation type="submission" date="2019-03" db="EMBL/GenBank/DDBJ databases">
        <authorList>
            <person name="Gaulin E."/>
            <person name="Dumas B."/>
        </authorList>
    </citation>
    <scope>NUCLEOTIDE SEQUENCE [LARGE SCALE GENOMIC DNA]</scope>
    <source>
        <strain evidence="8">CBS 568.67</strain>
    </source>
</reference>
<dbReference type="Pfam" id="PF06984">
    <property type="entry name" value="MRP-L47"/>
    <property type="match status" value="1"/>
</dbReference>
<dbReference type="GO" id="GO:0032543">
    <property type="term" value="P:mitochondrial translation"/>
    <property type="evidence" value="ECO:0007669"/>
    <property type="project" value="TreeGrafter"/>
</dbReference>
<comment type="similarity">
    <text evidence="2">Belongs to the universal ribosomal protein uL29 family.</text>
</comment>
<dbReference type="OrthoDB" id="270763at2759"/>
<protein>
    <recommendedName>
        <fullName evidence="6">Large ribosomal subunit protein uL29m</fullName>
    </recommendedName>
</protein>
<sequence>MLRRVFQVGAKSPFAAARSISSTSTLFSTDAPSTDFSRPVKPKLTGTIDQFFPTAGIVDGKQVKRGPPVVGGDWKAWMLRNKSTEDLHKLWYVLLKERNALLTEQAECHGKNMVFPNPFRKSKVRKSMARIKLVLHERSLIYQHNKAAKEDDAEPADE</sequence>
<evidence type="ECO:0000313" key="9">
    <source>
        <dbReference type="Proteomes" id="UP000332933"/>
    </source>
</evidence>
<keyword evidence="5" id="KW-0687">Ribonucleoprotein</keyword>
<reference evidence="7" key="2">
    <citation type="submission" date="2019-06" db="EMBL/GenBank/DDBJ databases">
        <title>Genomics analysis of Aphanomyces spp. identifies a new class of oomycete effector associated with host adaptation.</title>
        <authorList>
            <person name="Gaulin E."/>
        </authorList>
    </citation>
    <scope>NUCLEOTIDE SEQUENCE</scope>
    <source>
        <strain evidence="7">CBS 578.67</strain>
    </source>
</reference>
<keyword evidence="4" id="KW-0496">Mitochondrion</keyword>
<dbReference type="Gene3D" id="6.10.330.20">
    <property type="match status" value="1"/>
</dbReference>
<dbReference type="InterPro" id="IPR010729">
    <property type="entry name" value="Ribosomal_uL29_mit"/>
</dbReference>
<dbReference type="CDD" id="cd00427">
    <property type="entry name" value="Ribosomal_L29_HIP"/>
    <property type="match status" value="1"/>
</dbReference>
<keyword evidence="9" id="KW-1185">Reference proteome</keyword>
<evidence type="ECO:0000256" key="4">
    <source>
        <dbReference type="ARBA" id="ARBA00023128"/>
    </source>
</evidence>
<dbReference type="PANTHER" id="PTHR21183">
    <property type="entry name" value="RIBOSOMAL PROTEIN L47, MITOCHONDRIAL-RELATED"/>
    <property type="match status" value="1"/>
</dbReference>
<dbReference type="GO" id="GO:0003735">
    <property type="term" value="F:structural constituent of ribosome"/>
    <property type="evidence" value="ECO:0007669"/>
    <property type="project" value="InterPro"/>
</dbReference>
<evidence type="ECO:0000256" key="2">
    <source>
        <dbReference type="ARBA" id="ARBA00009254"/>
    </source>
</evidence>
<evidence type="ECO:0000256" key="6">
    <source>
        <dbReference type="ARBA" id="ARBA00035289"/>
    </source>
</evidence>
<dbReference type="GO" id="GO:0005762">
    <property type="term" value="C:mitochondrial large ribosomal subunit"/>
    <property type="evidence" value="ECO:0007669"/>
    <property type="project" value="TreeGrafter"/>
</dbReference>
<evidence type="ECO:0000256" key="5">
    <source>
        <dbReference type="ARBA" id="ARBA00023274"/>
    </source>
</evidence>
<organism evidence="8 9">
    <name type="scientific">Aphanomyces stellatus</name>
    <dbReference type="NCBI Taxonomy" id="120398"/>
    <lineage>
        <taxon>Eukaryota</taxon>
        <taxon>Sar</taxon>
        <taxon>Stramenopiles</taxon>
        <taxon>Oomycota</taxon>
        <taxon>Saprolegniomycetes</taxon>
        <taxon>Saprolegniales</taxon>
        <taxon>Verrucalvaceae</taxon>
        <taxon>Aphanomyces</taxon>
    </lineage>
</organism>
<accession>A0A485LMI7</accession>
<dbReference type="SUPFAM" id="SSF46561">
    <property type="entry name" value="Ribosomal protein L29 (L29p)"/>
    <property type="match status" value="1"/>
</dbReference>
<dbReference type="EMBL" id="VJMH01007220">
    <property type="protein sequence ID" value="KAF0685101.1"/>
    <property type="molecule type" value="Genomic_DNA"/>
</dbReference>
<gene>
    <name evidence="8" type="primary">Aste57867_22975</name>
    <name evidence="7" type="ORF">As57867_022904</name>
    <name evidence="8" type="ORF">ASTE57867_22975</name>
</gene>
<proteinExistence type="inferred from homology"/>